<dbReference type="InterPro" id="IPR011050">
    <property type="entry name" value="Pectin_lyase_fold/virulence"/>
</dbReference>
<dbReference type="SMART" id="SM00912">
    <property type="entry name" value="Haemagg_act"/>
    <property type="match status" value="1"/>
</dbReference>
<evidence type="ECO:0000256" key="4">
    <source>
        <dbReference type="SAM" id="MobiDB-lite"/>
    </source>
</evidence>
<keyword evidence="7" id="KW-1185">Reference proteome</keyword>
<dbReference type="InterPro" id="IPR024973">
    <property type="entry name" value="ESPR"/>
</dbReference>
<dbReference type="PANTHER" id="PTHR12338">
    <property type="entry name" value="AUTOTRANSPORTER"/>
    <property type="match status" value="1"/>
</dbReference>
<dbReference type="InterPro" id="IPR011493">
    <property type="entry name" value="GLUG"/>
</dbReference>
<dbReference type="AlphaFoldDB" id="A0A5C1EBP5"/>
<dbReference type="Proteomes" id="UP000323671">
    <property type="component" value="Chromosome"/>
</dbReference>
<evidence type="ECO:0000259" key="5">
    <source>
        <dbReference type="SMART" id="SM00912"/>
    </source>
</evidence>
<reference evidence="6 7" key="1">
    <citation type="submission" date="2017-07" db="EMBL/GenBank/DDBJ databases">
        <title>Complete genome sequence of Oryzomicrobium terrae TPP412.</title>
        <authorList>
            <person name="Chiu L.-W."/>
            <person name="Lo K.-J."/>
            <person name="Tsai Y.-M."/>
            <person name="Lin S.-S."/>
            <person name="Kuo C.-H."/>
            <person name="Liu C.-T."/>
        </authorList>
    </citation>
    <scope>NUCLEOTIDE SEQUENCE [LARGE SCALE GENOMIC DNA]</scope>
    <source>
        <strain evidence="6 7">TPP412</strain>
    </source>
</reference>
<sequence>MNHTYRLVWNDQTQRYVPAPEIARGRGKVGGRAPARLKAATLLLGAAFSLPVFAQAAGALAANALPTGAQVVAGQAGIAQSGNQMTVTQGSDKAIINWQSFNIGANAAVQFIQPSTSAVALNRVIAGDASQIHGKLSANGQVWLINPNGVVFGKGSQVDVGGLVASTMNITNEDFLAGKAVFTRNGTTGGIVNQGTINAADGGLVALLAPTVRNEGIVTARLGTVAMAAGDRITLDAGANGLLQVAVDPATVKTLVENKQLIVADGGQVVMTGKAADALSASVVANTGTIQARAVAEHQGRILLIADMEHGETQVGGTLDASAPAGGNGGFIETSAARVTVADSALITTKAASGQSGTWLIDPNDFTIAASGGNMTGAAVSAALQNNGNFTIETATQGTAGGKGDIRVNDAVTWSAASTLTLNAERNIDINAVVSVNGDGKLAMNYRSGGNINTPGFSGRVNFEKSGSGLLTVKGEGYTVIKDLTALQAINGGLDGKYALGADINASGGGNFTPIGSDYNTSFTGTFDGLGHVIRNLVIDYPSESYVGLFGYTSLGSIIRNVGLEGGSVNGKGYVGGLVGFNTGSISSSYATGSVSTSGIVGYDGVAGGLVGYNSYGRISTSYAAGSVSANASGGGSSFAVGSAYAGGLVGYNTYGSISTSYATGSVSASASGDVYANAGGLIGYNYYGSISTSYATGSVSASPSGGGSASVGGLVGVNLGSISASYATGSASPSGGGSTSAGGLVGANGGTITDAFYATTDINGNVINNGGLVNGDWTGNALGTGKSLADLQKAGTFAAWGANIDDRGGSGAVWRIYDGHSTPLLRSLLKALTVDAGTLAGKVYDGSAASGTVGSYTPSVSGAQLDGSLSYATAGKNAGTYRASDGSLQLGGLYSDQRGYDIRYAGSLKIDKAALTVTTGAVSKTYDGTTAAAGSAIVSGGQLYGSDALSGGSFAFTDKNAGSGKTVSVSGVTINDGNGGNNYAVTYAANTASTINKAALTVTAANASKTEGSLLAFTGTEFTTGGGQLKNGETLVRVDLSSSGAPADAKAGSYAIAVGSAQGGNGFDASNYDIAYVNGVLSVAAKAGAQENPAGAQENQAPSSGTIWRNQAHEAHKAHQAPPQERLGQARGGQTLAGTSPFLTLAPIFIRARDED</sequence>
<dbReference type="Gene3D" id="2.160.20.10">
    <property type="entry name" value="Single-stranded right-handed beta-helix, Pectin lyase-like"/>
    <property type="match status" value="1"/>
</dbReference>
<dbReference type="InterPro" id="IPR050909">
    <property type="entry name" value="Bact_Autotransporter_VF"/>
</dbReference>
<evidence type="ECO:0000313" key="6">
    <source>
        <dbReference type="EMBL" id="QEL66370.1"/>
    </source>
</evidence>
<evidence type="ECO:0000256" key="1">
    <source>
        <dbReference type="ARBA" id="ARBA00004613"/>
    </source>
</evidence>
<name>A0A5C1EBP5_9RHOO</name>
<evidence type="ECO:0000313" key="7">
    <source>
        <dbReference type="Proteomes" id="UP000323671"/>
    </source>
</evidence>
<dbReference type="InterPro" id="IPR012334">
    <property type="entry name" value="Pectin_lyas_fold"/>
</dbReference>
<dbReference type="Pfam" id="PF05860">
    <property type="entry name" value="TPS"/>
    <property type="match status" value="1"/>
</dbReference>
<dbReference type="RefSeq" id="WP_149426234.1">
    <property type="nucleotide sequence ID" value="NZ_CP022579.1"/>
</dbReference>
<evidence type="ECO:0000256" key="3">
    <source>
        <dbReference type="ARBA" id="ARBA00022729"/>
    </source>
</evidence>
<keyword evidence="3" id="KW-0732">Signal</keyword>
<dbReference type="InterPro" id="IPR008638">
    <property type="entry name" value="FhaB/CdiA-like_TPS"/>
</dbReference>
<protein>
    <recommendedName>
        <fullName evidence="5">Filamentous haemagglutinin FhaB/tRNA nuclease CdiA-like TPS domain-containing protein</fullName>
    </recommendedName>
</protein>
<accession>A0A5C1EBP5</accession>
<dbReference type="InterPro" id="IPR041248">
    <property type="entry name" value="YDG"/>
</dbReference>
<dbReference type="GO" id="GO:0005576">
    <property type="term" value="C:extracellular region"/>
    <property type="evidence" value="ECO:0007669"/>
    <property type="project" value="UniProtKB-SubCell"/>
</dbReference>
<dbReference type="EMBL" id="CP022579">
    <property type="protein sequence ID" value="QEL66370.1"/>
    <property type="molecule type" value="Genomic_DNA"/>
</dbReference>
<dbReference type="Gene3D" id="2.160.20.110">
    <property type="match status" value="1"/>
</dbReference>
<dbReference type="KEGG" id="otr:OTERR_28940"/>
<dbReference type="NCBIfam" id="TIGR01901">
    <property type="entry name" value="adhes_NPXG"/>
    <property type="match status" value="1"/>
</dbReference>
<gene>
    <name evidence="6" type="ORF">OTERR_28940</name>
</gene>
<dbReference type="Pfam" id="PF13018">
    <property type="entry name" value="ESPR"/>
    <property type="match status" value="1"/>
</dbReference>
<proteinExistence type="predicted"/>
<dbReference type="PANTHER" id="PTHR12338:SF8">
    <property type="entry name" value="HEME_HEMOPEXIN-BINDING PROTEIN"/>
    <property type="match status" value="1"/>
</dbReference>
<comment type="subcellular location">
    <subcellularLocation>
        <location evidence="1">Secreted</location>
    </subcellularLocation>
</comment>
<dbReference type="SUPFAM" id="SSF51126">
    <property type="entry name" value="Pectin lyase-like"/>
    <property type="match status" value="1"/>
</dbReference>
<evidence type="ECO:0000256" key="2">
    <source>
        <dbReference type="ARBA" id="ARBA00022525"/>
    </source>
</evidence>
<feature type="domain" description="Filamentous haemagglutinin FhaB/tRNA nuclease CdiA-like TPS" evidence="5">
    <location>
        <begin position="62"/>
        <end position="174"/>
    </location>
</feature>
<dbReference type="Pfam" id="PF07581">
    <property type="entry name" value="Glug"/>
    <property type="match status" value="3"/>
</dbReference>
<feature type="region of interest" description="Disordered" evidence="4">
    <location>
        <begin position="1113"/>
        <end position="1139"/>
    </location>
</feature>
<organism evidence="6 7">
    <name type="scientific">Oryzomicrobium terrae</name>
    <dbReference type="NCBI Taxonomy" id="1735038"/>
    <lineage>
        <taxon>Bacteria</taxon>
        <taxon>Pseudomonadati</taxon>
        <taxon>Pseudomonadota</taxon>
        <taxon>Betaproteobacteria</taxon>
        <taxon>Rhodocyclales</taxon>
        <taxon>Rhodocyclaceae</taxon>
        <taxon>Oryzomicrobium</taxon>
    </lineage>
</organism>
<keyword evidence="2" id="KW-0964">Secreted</keyword>
<dbReference type="Pfam" id="PF18657">
    <property type="entry name" value="YDG"/>
    <property type="match status" value="1"/>
</dbReference>